<sequence length="349" mass="39290">MKKKALILCMIISILLIVGTVSAVEAKVISKKDTNSSTGFKSLSDSSKSINTNINKIKSISKSKSIFKAGTKVKISISTDKSIKNVIGSIKGKGTSQFKKDKKGNWYSYLNTKGYRTGNYIFNIKTIDNKKKSFKKSTSFTVDNTPPKVFSLKSSSKIITAGNPFSIQNIADKSSKKVIAKIKGKNFKFTLNPMHGNKTDDNTNKNNWTLNAKLNYKVIGKLNIAVYTFDSLGNYVKNKINIESVPLYVFWNGTISRSNPVKVSYSNPKDTYQKSVKALSKYVTVYEGYAGTNYTLGITYIRKSKPQHVIIAYKDPFVVYHEMGHVLNWKWSEYQCDLFAYKKTGYWII</sequence>
<proteinExistence type="predicted"/>
<evidence type="ECO:0000313" key="2">
    <source>
        <dbReference type="Proteomes" id="UP000253099"/>
    </source>
</evidence>
<keyword evidence="2" id="KW-1185">Reference proteome</keyword>
<dbReference type="EMBL" id="NIZT01000069">
    <property type="protein sequence ID" value="RBQ22462.1"/>
    <property type="molecule type" value="Genomic_DNA"/>
</dbReference>
<evidence type="ECO:0000313" key="1">
    <source>
        <dbReference type="EMBL" id="RBQ22462.1"/>
    </source>
</evidence>
<organism evidence="1 2">
    <name type="scientific">Candidatus Methanobinarius endosymbioticus</name>
    <dbReference type="NCBI Taxonomy" id="2006182"/>
    <lineage>
        <taxon>Archaea</taxon>
        <taxon>Methanobacteriati</taxon>
        <taxon>Methanobacteriota</taxon>
        <taxon>Methanomada group</taxon>
        <taxon>Methanobacteria</taxon>
        <taxon>Methanobacteriales</taxon>
        <taxon>Methanobacteriaceae</taxon>
        <taxon>Candidatus Methanobinarius</taxon>
    </lineage>
</organism>
<comment type="caution">
    <text evidence="1">The sequence shown here is derived from an EMBL/GenBank/DDBJ whole genome shotgun (WGS) entry which is preliminary data.</text>
</comment>
<accession>A0A366MAD3</accession>
<protein>
    <submittedName>
        <fullName evidence="1">Uncharacterized protein</fullName>
    </submittedName>
</protein>
<reference evidence="1 2" key="1">
    <citation type="submission" date="2018-06" db="EMBL/GenBank/DDBJ databases">
        <title>Genomic insight into two independent archaeal endosymbiosis events.</title>
        <authorList>
            <person name="Lind A.E."/>
            <person name="Lewis W.H."/>
            <person name="Spang A."/>
            <person name="Guy L."/>
            <person name="Embley M.T."/>
            <person name="Ettema T.J.G."/>
        </authorList>
    </citation>
    <scope>NUCLEOTIDE SEQUENCE [LARGE SCALE GENOMIC DNA]</scope>
    <source>
        <strain evidence="1">NOE</strain>
    </source>
</reference>
<dbReference type="Proteomes" id="UP000253099">
    <property type="component" value="Unassembled WGS sequence"/>
</dbReference>
<gene>
    <name evidence="1" type="ORF">ALNOE001_19550</name>
</gene>
<name>A0A366MAD3_9EURY</name>
<dbReference type="AlphaFoldDB" id="A0A366MAD3"/>